<keyword evidence="2" id="KW-1185">Reference proteome</keyword>
<protein>
    <submittedName>
        <fullName evidence="1">Uncharacterized protein</fullName>
    </submittedName>
</protein>
<proteinExistence type="predicted"/>
<dbReference type="EMBL" id="BMQA01000008">
    <property type="protein sequence ID" value="GGJ17019.1"/>
    <property type="molecule type" value="Genomic_DNA"/>
</dbReference>
<organism evidence="1 2">
    <name type="scientific">Streptomyces brasiliensis</name>
    <dbReference type="NCBI Taxonomy" id="1954"/>
    <lineage>
        <taxon>Bacteria</taxon>
        <taxon>Bacillati</taxon>
        <taxon>Actinomycetota</taxon>
        <taxon>Actinomycetes</taxon>
        <taxon>Kitasatosporales</taxon>
        <taxon>Streptomycetaceae</taxon>
        <taxon>Streptomyces</taxon>
    </lineage>
</organism>
<reference evidence="1" key="2">
    <citation type="submission" date="2020-09" db="EMBL/GenBank/DDBJ databases">
        <authorList>
            <person name="Sun Q."/>
            <person name="Ohkuma M."/>
        </authorList>
    </citation>
    <scope>NUCLEOTIDE SEQUENCE</scope>
    <source>
        <strain evidence="1">JCM 3086</strain>
    </source>
</reference>
<evidence type="ECO:0000313" key="2">
    <source>
        <dbReference type="Proteomes" id="UP000657574"/>
    </source>
</evidence>
<gene>
    <name evidence="1" type="ORF">GCM10010121_029770</name>
</gene>
<name>A0A917KJL8_9ACTN</name>
<dbReference type="Proteomes" id="UP000657574">
    <property type="component" value="Unassembled WGS sequence"/>
</dbReference>
<evidence type="ECO:0000313" key="1">
    <source>
        <dbReference type="EMBL" id="GGJ17019.1"/>
    </source>
</evidence>
<comment type="caution">
    <text evidence="1">The sequence shown here is derived from an EMBL/GenBank/DDBJ whole genome shotgun (WGS) entry which is preliminary data.</text>
</comment>
<accession>A0A917KJL8</accession>
<dbReference type="AlphaFoldDB" id="A0A917KJL8"/>
<reference evidence="1" key="1">
    <citation type="journal article" date="2014" name="Int. J. Syst. Evol. Microbiol.">
        <title>Complete genome sequence of Corynebacterium casei LMG S-19264T (=DSM 44701T), isolated from a smear-ripened cheese.</title>
        <authorList>
            <consortium name="US DOE Joint Genome Institute (JGI-PGF)"/>
            <person name="Walter F."/>
            <person name="Albersmeier A."/>
            <person name="Kalinowski J."/>
            <person name="Ruckert C."/>
        </authorList>
    </citation>
    <scope>NUCLEOTIDE SEQUENCE</scope>
    <source>
        <strain evidence="1">JCM 3086</strain>
    </source>
</reference>
<sequence length="130" mass="13713">MLAAADQDRFGPQHGAVAEVEAALLAQGEDGPDEVLSVAHASGHAVHGDTHRLACHIVPFVRQEPAAAAAAAVAASAVPPKPVRPACSKRFLHAEKLASHQWSLQDRDDVESFEGANNSGRWPYGLHDVT</sequence>